<sequence>MSLFGICKAMVNISQSNMLQNCFDRFASDSSILTEQEQVSLCFKYYTQNNLQSADVPNSKVSPLATMTPEEYIQSLIGRFTAEARNPQNKRVHKEYRMMTNEERENYHQAIIMLKQDTTVLPNKFEVIADLHVGFITNSAHGGPGFLPWHRIYMMIWEEGLREQIPSVVVPYWDVTRDSALEDPRRSIIWSPEFQGNGHGLVTSGPFAGWLTGYGPLHRNYAVFTHLLTRENVRTVFTQKSLAQISQLTANEQRYIFELYHNNIHDWIGGTVSVQAWASFDPAFMLIHGYVDYIWYRFQEMQLEANINISEDYPMTSNHQILNGTAFDADAPIGIIAGMSNREAVAESVVYMNLIDYEEAPTDCDEETPCGSPYYECVNGFCASRIIANDVCSQTIPLQNNFCVDKICDTGLFSFLPVEVIHERLESLCDMSNFPVRQWVPDNTMDIYRESANIVHQDRYFNRPSDMCGRPGGCCKPVERVNIQVNGNDGNLWLYKESVYVDTRLAVSHSHMFVAIKRAPIGRFLIFAADEYGNLCDTYLLDTFGNRILLRRNEGIIISENDQRISSTLAEAELKMFNYVTGQSLPTVRQDQYVISFHCRADRNQN</sequence>
<dbReference type="Gene3D" id="1.10.1280.10">
    <property type="entry name" value="Di-copper center containing domain from catechol oxidase"/>
    <property type="match status" value="1"/>
</dbReference>
<evidence type="ECO:0000313" key="7">
    <source>
        <dbReference type="EMBL" id="CAC82191.1"/>
    </source>
</evidence>
<evidence type="ECO:0000256" key="2">
    <source>
        <dbReference type="ARBA" id="ARBA00022723"/>
    </source>
</evidence>
<dbReference type="GO" id="GO:0046872">
    <property type="term" value="F:metal ion binding"/>
    <property type="evidence" value="ECO:0007669"/>
    <property type="project" value="UniProtKB-KW"/>
</dbReference>
<reference evidence="7" key="1">
    <citation type="submission" date="2000-07" db="EMBL/GenBank/DDBJ databases">
        <title>the sequence of sepia tyrosinase.</title>
        <authorList>
            <person name="Lieb B."/>
            <person name="Erteld D."/>
            <person name="Poli A."/>
            <person name="Palumbo A."/>
            <person name="Markl J."/>
        </authorList>
    </citation>
    <scope>NUCLEOTIDE SEQUENCE</scope>
    <source>
        <tissue evidence="7">Ink gland</tissue>
    </source>
</reference>
<dbReference type="PANTHER" id="PTHR11474">
    <property type="entry name" value="TYROSINASE FAMILY MEMBER"/>
    <property type="match status" value="1"/>
</dbReference>
<dbReference type="SMR" id="Q7YT36"/>
<protein>
    <submittedName>
        <fullName evidence="7">Tyrosinase</fullName>
    </submittedName>
</protein>
<evidence type="ECO:0000259" key="5">
    <source>
        <dbReference type="PROSITE" id="PS00497"/>
    </source>
</evidence>
<evidence type="ECO:0000256" key="1">
    <source>
        <dbReference type="ARBA" id="ARBA00009470"/>
    </source>
</evidence>
<evidence type="ECO:0000259" key="6">
    <source>
        <dbReference type="PROSITE" id="PS00498"/>
    </source>
</evidence>
<feature type="domain" description="Tyrosinase copper-binding" evidence="5">
    <location>
        <begin position="141"/>
        <end position="158"/>
    </location>
</feature>
<dbReference type="InterPro" id="IPR008922">
    <property type="entry name" value="Di-copper_centre_dom_sf"/>
</dbReference>
<dbReference type="PROSITE" id="PS00497">
    <property type="entry name" value="TYROSINASE_1"/>
    <property type="match status" value="1"/>
</dbReference>
<feature type="domain" description="Tyrosinase copper-binding" evidence="6">
    <location>
        <begin position="281"/>
        <end position="292"/>
    </location>
</feature>
<dbReference type="PANTHER" id="PTHR11474:SF126">
    <property type="entry name" value="TYROSINASE-LIKE PROTEIN TYR-1-RELATED"/>
    <property type="match status" value="1"/>
</dbReference>
<dbReference type="SUPFAM" id="SSF48056">
    <property type="entry name" value="Di-copper centre-containing domain"/>
    <property type="match status" value="1"/>
</dbReference>
<organism evidence="7">
    <name type="scientific">Sepia officinalis</name>
    <name type="common">Common cuttlefish</name>
    <dbReference type="NCBI Taxonomy" id="6610"/>
    <lineage>
        <taxon>Eukaryota</taxon>
        <taxon>Metazoa</taxon>
        <taxon>Spiralia</taxon>
        <taxon>Lophotrochozoa</taxon>
        <taxon>Mollusca</taxon>
        <taxon>Cephalopoda</taxon>
        <taxon>Coleoidea</taxon>
        <taxon>Decapodiformes</taxon>
        <taxon>Sepiida</taxon>
        <taxon>Sepiina</taxon>
        <taxon>Sepiidae</taxon>
        <taxon>Sepia</taxon>
    </lineage>
</organism>
<evidence type="ECO:0000256" key="3">
    <source>
        <dbReference type="ARBA" id="ARBA00022737"/>
    </source>
</evidence>
<keyword evidence="4" id="KW-0186">Copper</keyword>
<dbReference type="InterPro" id="IPR002227">
    <property type="entry name" value="Tyrosinase_Cu-bd"/>
</dbReference>
<proteinExistence type="evidence at transcript level"/>
<dbReference type="InterPro" id="IPR050316">
    <property type="entry name" value="Tyrosinase/Hemocyanin"/>
</dbReference>
<dbReference type="Pfam" id="PF00264">
    <property type="entry name" value="Tyrosinase"/>
    <property type="match status" value="1"/>
</dbReference>
<keyword evidence="3" id="KW-0677">Repeat</keyword>
<dbReference type="PRINTS" id="PR00092">
    <property type="entry name" value="TYROSINASE"/>
</dbReference>
<evidence type="ECO:0000256" key="4">
    <source>
        <dbReference type="ARBA" id="ARBA00023008"/>
    </source>
</evidence>
<dbReference type="AlphaFoldDB" id="Q7YT36"/>
<keyword evidence="2" id="KW-0479">Metal-binding</keyword>
<dbReference type="GO" id="GO:0016491">
    <property type="term" value="F:oxidoreductase activity"/>
    <property type="evidence" value="ECO:0007669"/>
    <property type="project" value="InterPro"/>
</dbReference>
<name>Q7YT36_SEPOF</name>
<dbReference type="EMBL" id="AJ297474">
    <property type="protein sequence ID" value="CAC82191.1"/>
    <property type="molecule type" value="mRNA"/>
</dbReference>
<comment type="similarity">
    <text evidence="1">Belongs to the tyrosinase family. Hemocyanin subfamily.</text>
</comment>
<accession>Q7YT36</accession>
<dbReference type="PROSITE" id="PS00498">
    <property type="entry name" value="TYROSINASE_2"/>
    <property type="match status" value="1"/>
</dbReference>